<dbReference type="SUPFAM" id="SSF56019">
    <property type="entry name" value="The spindle assembly checkpoint protein mad2"/>
    <property type="match status" value="1"/>
</dbReference>
<dbReference type="InterPro" id="IPR036570">
    <property type="entry name" value="HORMA_dom_sf"/>
</dbReference>
<keyword evidence="3" id="KW-1185">Reference proteome</keyword>
<dbReference type="Gene3D" id="3.30.900.10">
    <property type="entry name" value="HORMA domain"/>
    <property type="match status" value="1"/>
</dbReference>
<evidence type="ECO:0000256" key="1">
    <source>
        <dbReference type="SAM" id="MobiDB-lite"/>
    </source>
</evidence>
<protein>
    <submittedName>
        <fullName evidence="2">Uncharacterized protein</fullName>
    </submittedName>
</protein>
<comment type="caution">
    <text evidence="2">The sequence shown here is derived from an EMBL/GenBank/DDBJ whole genome shotgun (WGS) entry which is preliminary data.</text>
</comment>
<proteinExistence type="predicted"/>
<organism evidence="2 3">
    <name type="scientific">Ditylenchus destructor</name>
    <dbReference type="NCBI Taxonomy" id="166010"/>
    <lineage>
        <taxon>Eukaryota</taxon>
        <taxon>Metazoa</taxon>
        <taxon>Ecdysozoa</taxon>
        <taxon>Nematoda</taxon>
        <taxon>Chromadorea</taxon>
        <taxon>Rhabditida</taxon>
        <taxon>Tylenchina</taxon>
        <taxon>Tylenchomorpha</taxon>
        <taxon>Sphaerularioidea</taxon>
        <taxon>Anguinidae</taxon>
        <taxon>Anguininae</taxon>
        <taxon>Ditylenchus</taxon>
    </lineage>
</organism>
<evidence type="ECO:0000313" key="2">
    <source>
        <dbReference type="EMBL" id="KAI1715001.1"/>
    </source>
</evidence>
<dbReference type="Proteomes" id="UP001201812">
    <property type="component" value="Unassembled WGS sequence"/>
</dbReference>
<feature type="compositionally biased region" description="Acidic residues" evidence="1">
    <location>
        <begin position="271"/>
        <end position="289"/>
    </location>
</feature>
<accession>A0AAD4R7M3</accession>
<evidence type="ECO:0000313" key="3">
    <source>
        <dbReference type="Proteomes" id="UP001201812"/>
    </source>
</evidence>
<dbReference type="EMBL" id="JAKKPZ010000012">
    <property type="protein sequence ID" value="KAI1715001.1"/>
    <property type="molecule type" value="Genomic_DNA"/>
</dbReference>
<sequence>MPRGRPRNPNIFRIPKNRHEPQYFTFGTEGPMNDFTISIPRDDKRTIGNELAKFLIHYAHQVVYSYGGLPKDKFEPTSYHGVLLKKCTDERISKYIADAERTLARWITYKRLKKFSVVLLENNELEATGEPISRWPQKVAEFQVCFYKPTIWLGEVIYNFKKIFADLQRQLKKILMNMHAANANKEFNVKDLRLKIICQLTENTDIVRRKDEHFWVSAKPIIEFQQCPVIDMDPYMTNKLGFSAFDIVNMKLFNFISRKTRYENSKNLNDNPEDLDKEPEDHEEDEIEPMDLGSSLSDEDMNDLSHMEHIPVHEHFKSFRDSFNRSP</sequence>
<feature type="region of interest" description="Disordered" evidence="1">
    <location>
        <begin position="264"/>
        <end position="309"/>
    </location>
</feature>
<dbReference type="AlphaFoldDB" id="A0AAD4R7M3"/>
<gene>
    <name evidence="2" type="ORF">DdX_08278</name>
</gene>
<name>A0AAD4R7M3_9BILA</name>
<reference evidence="2" key="1">
    <citation type="submission" date="2022-01" db="EMBL/GenBank/DDBJ databases">
        <title>Genome Sequence Resource for Two Populations of Ditylenchus destructor, the Migratory Endoparasitic Phytonematode.</title>
        <authorList>
            <person name="Zhang H."/>
            <person name="Lin R."/>
            <person name="Xie B."/>
        </authorList>
    </citation>
    <scope>NUCLEOTIDE SEQUENCE</scope>
    <source>
        <strain evidence="2">BazhouSP</strain>
    </source>
</reference>